<name>A0AAE0TMW2_9PEZI</name>
<sequence>MADAGPLATTPSTKPRHFFLAKDHFFIDFSTKGEHAWLLPLHKGRGTVVERILRDYIFDSPMHAFYYAKAVLLIFYKATQQSLDIPPEDALASFVLREKNMLVVSGWLENYVSNPRLVTFTRDWKLIVWGFEEAQRCRRTHAGTYHKRQAIMEHKRLGSGYGLETTRELVEDLVVDGMGRTLWGVALTLVLRKLKLCSEEFAEGMDVDAEAMDESAETME</sequence>
<protein>
    <submittedName>
        <fullName evidence="1">Uncharacterized protein</fullName>
    </submittedName>
</protein>
<reference evidence="1" key="1">
    <citation type="submission" date="2023-07" db="EMBL/GenBank/DDBJ databases">
        <title>Black Yeasts Isolated from many extreme environments.</title>
        <authorList>
            <person name="Coleine C."/>
            <person name="Stajich J.E."/>
            <person name="Selbmann L."/>
        </authorList>
    </citation>
    <scope>NUCLEOTIDE SEQUENCE</scope>
    <source>
        <strain evidence="1">CCFEE 5485</strain>
    </source>
</reference>
<accession>A0AAE0TMW2</accession>
<comment type="caution">
    <text evidence="1">The sequence shown here is derived from an EMBL/GenBank/DDBJ whole genome shotgun (WGS) entry which is preliminary data.</text>
</comment>
<evidence type="ECO:0000313" key="2">
    <source>
        <dbReference type="Proteomes" id="UP001274830"/>
    </source>
</evidence>
<dbReference type="Proteomes" id="UP001274830">
    <property type="component" value="Unassembled WGS sequence"/>
</dbReference>
<proteinExistence type="predicted"/>
<gene>
    <name evidence="1" type="ORF">LTR78_010033</name>
</gene>
<organism evidence="1 2">
    <name type="scientific">Recurvomyces mirabilis</name>
    <dbReference type="NCBI Taxonomy" id="574656"/>
    <lineage>
        <taxon>Eukaryota</taxon>
        <taxon>Fungi</taxon>
        <taxon>Dikarya</taxon>
        <taxon>Ascomycota</taxon>
        <taxon>Pezizomycotina</taxon>
        <taxon>Dothideomycetes</taxon>
        <taxon>Dothideomycetidae</taxon>
        <taxon>Mycosphaerellales</taxon>
        <taxon>Teratosphaeriaceae</taxon>
        <taxon>Recurvomyces</taxon>
    </lineage>
</organism>
<dbReference type="EMBL" id="JAUTXT010000063">
    <property type="protein sequence ID" value="KAK3670093.1"/>
    <property type="molecule type" value="Genomic_DNA"/>
</dbReference>
<dbReference type="AlphaFoldDB" id="A0AAE0TMW2"/>
<keyword evidence="2" id="KW-1185">Reference proteome</keyword>
<evidence type="ECO:0000313" key="1">
    <source>
        <dbReference type="EMBL" id="KAK3670093.1"/>
    </source>
</evidence>